<dbReference type="GO" id="GO:0070008">
    <property type="term" value="F:serine-type exopeptidase activity"/>
    <property type="evidence" value="ECO:0007669"/>
    <property type="project" value="InterPro"/>
</dbReference>
<evidence type="ECO:0000256" key="5">
    <source>
        <dbReference type="ARBA" id="ARBA00023180"/>
    </source>
</evidence>
<dbReference type="AlphaFoldDB" id="A0A1Y3BBT5"/>
<comment type="similarity">
    <text evidence="1">Belongs to the peptidase S28 family.</text>
</comment>
<accession>A0A1Y3BBT5</accession>
<evidence type="ECO:0000256" key="6">
    <source>
        <dbReference type="SAM" id="SignalP"/>
    </source>
</evidence>
<feature type="signal peptide" evidence="6">
    <location>
        <begin position="1"/>
        <end position="24"/>
    </location>
</feature>
<sequence length="149" mass="17437">MRCLLITVLLLVSIITTNHHFVHSLRLLFGRPIDKHGFLGLPRTTNNDHESIVNEEWFEQKLDHFDPTNVMTWKQRYFINEQMFNRSNDSPVFLQLGGEGEANPIWLKEGQIATNYGPYYQALQILLEHRYYGQSQPTKLVSLIIDGFF</sequence>
<proteinExistence type="inferred from homology"/>
<dbReference type="GO" id="GO:0006508">
    <property type="term" value="P:proteolysis"/>
    <property type="evidence" value="ECO:0007669"/>
    <property type="project" value="UniProtKB-KW"/>
</dbReference>
<keyword evidence="2" id="KW-0645">Protease</keyword>
<dbReference type="PANTHER" id="PTHR11010">
    <property type="entry name" value="PROTEASE S28 PRO-X CARBOXYPEPTIDASE-RELATED"/>
    <property type="match status" value="1"/>
</dbReference>
<gene>
    <name evidence="7" type="ORF">BLA29_010048</name>
</gene>
<organism evidence="7 8">
    <name type="scientific">Euroglyphus maynei</name>
    <name type="common">Mayne's house dust mite</name>
    <dbReference type="NCBI Taxonomy" id="6958"/>
    <lineage>
        <taxon>Eukaryota</taxon>
        <taxon>Metazoa</taxon>
        <taxon>Ecdysozoa</taxon>
        <taxon>Arthropoda</taxon>
        <taxon>Chelicerata</taxon>
        <taxon>Arachnida</taxon>
        <taxon>Acari</taxon>
        <taxon>Acariformes</taxon>
        <taxon>Sarcoptiformes</taxon>
        <taxon>Astigmata</taxon>
        <taxon>Psoroptidia</taxon>
        <taxon>Analgoidea</taxon>
        <taxon>Pyroglyphidae</taxon>
        <taxon>Pyroglyphinae</taxon>
        <taxon>Euroglyphus</taxon>
    </lineage>
</organism>
<dbReference type="Proteomes" id="UP000194236">
    <property type="component" value="Unassembled WGS sequence"/>
</dbReference>
<dbReference type="EMBL" id="MUJZ01031504">
    <property type="protein sequence ID" value="OTF77657.1"/>
    <property type="molecule type" value="Genomic_DNA"/>
</dbReference>
<keyword evidence="5" id="KW-0325">Glycoprotein</keyword>
<keyword evidence="3 6" id="KW-0732">Signal</keyword>
<keyword evidence="4" id="KW-0378">Hydrolase</keyword>
<dbReference type="Pfam" id="PF05577">
    <property type="entry name" value="Peptidase_S28"/>
    <property type="match status" value="1"/>
</dbReference>
<dbReference type="InterPro" id="IPR008758">
    <property type="entry name" value="Peptidase_S28"/>
</dbReference>
<evidence type="ECO:0000256" key="1">
    <source>
        <dbReference type="ARBA" id="ARBA00011079"/>
    </source>
</evidence>
<dbReference type="InterPro" id="IPR029058">
    <property type="entry name" value="AB_hydrolase_fold"/>
</dbReference>
<comment type="caution">
    <text evidence="7">The sequence shown here is derived from an EMBL/GenBank/DDBJ whole genome shotgun (WGS) entry which is preliminary data.</text>
</comment>
<keyword evidence="8" id="KW-1185">Reference proteome</keyword>
<evidence type="ECO:0000313" key="7">
    <source>
        <dbReference type="EMBL" id="OTF77657.1"/>
    </source>
</evidence>
<evidence type="ECO:0000256" key="3">
    <source>
        <dbReference type="ARBA" id="ARBA00022729"/>
    </source>
</evidence>
<name>A0A1Y3BBT5_EURMA</name>
<evidence type="ECO:0000256" key="2">
    <source>
        <dbReference type="ARBA" id="ARBA00022670"/>
    </source>
</evidence>
<protein>
    <submittedName>
        <fullName evidence="7">Uncharacterized protein</fullName>
    </submittedName>
</protein>
<dbReference type="Gene3D" id="3.40.50.1820">
    <property type="entry name" value="alpha/beta hydrolase"/>
    <property type="match status" value="1"/>
</dbReference>
<dbReference type="PANTHER" id="PTHR11010:SF117">
    <property type="entry name" value="SERINE PROTEASE 16"/>
    <property type="match status" value="1"/>
</dbReference>
<reference evidence="7 8" key="1">
    <citation type="submission" date="2017-03" db="EMBL/GenBank/DDBJ databases">
        <title>Genome Survey of Euroglyphus maynei.</title>
        <authorList>
            <person name="Arlian L.G."/>
            <person name="Morgan M.S."/>
            <person name="Rider S.D."/>
        </authorList>
    </citation>
    <scope>NUCLEOTIDE SEQUENCE [LARGE SCALE GENOMIC DNA]</scope>
    <source>
        <strain evidence="7">Arlian Lab</strain>
        <tissue evidence="7">Whole body</tissue>
    </source>
</reference>
<evidence type="ECO:0000313" key="8">
    <source>
        <dbReference type="Proteomes" id="UP000194236"/>
    </source>
</evidence>
<dbReference type="GO" id="GO:0008239">
    <property type="term" value="F:dipeptidyl-peptidase activity"/>
    <property type="evidence" value="ECO:0007669"/>
    <property type="project" value="TreeGrafter"/>
</dbReference>
<dbReference type="OrthoDB" id="6504769at2759"/>
<feature type="chain" id="PRO_5012892546" evidence="6">
    <location>
        <begin position="25"/>
        <end position="149"/>
    </location>
</feature>
<evidence type="ECO:0000256" key="4">
    <source>
        <dbReference type="ARBA" id="ARBA00022801"/>
    </source>
</evidence>